<evidence type="ECO:0000256" key="11">
    <source>
        <dbReference type="ARBA" id="ARBA00023136"/>
    </source>
</evidence>
<evidence type="ECO:0000256" key="10">
    <source>
        <dbReference type="ARBA" id="ARBA00023034"/>
    </source>
</evidence>
<reference evidence="15 16" key="1">
    <citation type="submission" date="2021-07" db="EMBL/GenBank/DDBJ databases">
        <authorList>
            <person name="Palmer J.M."/>
        </authorList>
    </citation>
    <scope>NUCLEOTIDE SEQUENCE [LARGE SCALE GENOMIC DNA]</scope>
    <source>
        <strain evidence="15 16">AT_MEX2019</strain>
        <tissue evidence="15">Muscle</tissue>
    </source>
</reference>
<keyword evidence="8" id="KW-0735">Signal-anchor</keyword>
<evidence type="ECO:0000256" key="3">
    <source>
        <dbReference type="ARBA" id="ARBA00007477"/>
    </source>
</evidence>
<comment type="catalytic activity">
    <reaction evidence="13">
        <text>N(4)-{beta-D-GlcNAc-(1-&gt;2)-[beta-D-GlcNAc-(1-&gt;4)]-alpha-D-Man-(1-&gt;3)-[beta-D-GlcNAc-(1-&gt;2)-alpha-D-Man-(1-&gt;6)]-beta-D-Man-(1-&gt;4)-beta-D-GlcNAc-(1-&gt;4)-beta-D-GlcNAc}-L-asparaginyl-[protein] + UDP-N-acetyl-alpha-D-glucosamine = N(4)-{beta-D-GlcNAc-(1-&gt;2)-[beta-D-GlcNAc-(1-&gt;4)]-alpha-D-Man-(1-&gt;3)-[beta-D-GlcNAc-(1-&gt;2)-[beta-D-GlcNAc-(1-&gt;6)]-alpha-D-Man-(1-&gt;6)]-beta-D-Man-(1-&gt;4)-beta-D-GlcNAc-(1-&gt;4)-beta-D-GlcNAc}-L-asparaginyl-[protein] + UDP + H(+)</text>
        <dbReference type="Rhea" id="RHEA:16921"/>
        <dbReference type="Rhea" id="RHEA-COMP:14374"/>
        <dbReference type="Rhea" id="RHEA-COMP:14377"/>
        <dbReference type="ChEBI" id="CHEBI:15378"/>
        <dbReference type="ChEBI" id="CHEBI:57705"/>
        <dbReference type="ChEBI" id="CHEBI:58223"/>
        <dbReference type="ChEBI" id="CHEBI:139507"/>
        <dbReference type="ChEBI" id="CHEBI:139510"/>
        <dbReference type="EC" id="2.4.1.155"/>
    </reaction>
</comment>
<keyword evidence="9" id="KW-1133">Transmembrane helix</keyword>
<keyword evidence="16" id="KW-1185">Reference proteome</keyword>
<keyword evidence="10" id="KW-0333">Golgi apparatus</keyword>
<comment type="pathway">
    <text evidence="2">Protein modification; protein glycosylation.</text>
</comment>
<protein>
    <recommendedName>
        <fullName evidence="4">alpha-1,6-mannosyl-glycoprotein 6-beta-N-acetylglucosaminyltransferase</fullName>
        <ecNumber evidence="4">2.4.1.155</ecNumber>
    </recommendedName>
</protein>
<comment type="caution">
    <text evidence="15">The sequence shown here is derived from an EMBL/GenBank/DDBJ whole genome shotgun (WGS) entry which is preliminary data.</text>
</comment>
<gene>
    <name evidence="15" type="ORF">ATANTOWER_016851</name>
</gene>
<evidence type="ECO:0000256" key="5">
    <source>
        <dbReference type="ARBA" id="ARBA00022676"/>
    </source>
</evidence>
<dbReference type="EC" id="2.4.1.155" evidence="4"/>
<evidence type="ECO:0000256" key="7">
    <source>
        <dbReference type="ARBA" id="ARBA00022692"/>
    </source>
</evidence>
<dbReference type="EMBL" id="JAHUTI010052656">
    <property type="protein sequence ID" value="MED6249604.1"/>
    <property type="molecule type" value="Genomic_DNA"/>
</dbReference>
<dbReference type="InterPro" id="IPR052105">
    <property type="entry name" value="MGAT5_Glycosyltransferase"/>
</dbReference>
<evidence type="ECO:0000256" key="4">
    <source>
        <dbReference type="ARBA" id="ARBA00012671"/>
    </source>
</evidence>
<keyword evidence="5" id="KW-0328">Glycosyltransferase</keyword>
<evidence type="ECO:0000256" key="1">
    <source>
        <dbReference type="ARBA" id="ARBA00004323"/>
    </source>
</evidence>
<comment type="similarity">
    <text evidence="3">Belongs to the glycosyltransferase 18 family.</text>
</comment>
<evidence type="ECO:0000256" key="13">
    <source>
        <dbReference type="ARBA" id="ARBA00048243"/>
    </source>
</evidence>
<dbReference type="Pfam" id="PF15024">
    <property type="entry name" value="Glyco_transf_18"/>
    <property type="match status" value="1"/>
</dbReference>
<name>A0ABU7BH32_9TELE</name>
<evidence type="ECO:0000313" key="16">
    <source>
        <dbReference type="Proteomes" id="UP001345963"/>
    </source>
</evidence>
<dbReference type="InterPro" id="IPR026116">
    <property type="entry name" value="GT18_cat"/>
</dbReference>
<keyword evidence="6" id="KW-0808">Transferase</keyword>
<keyword evidence="7" id="KW-0812">Transmembrane</keyword>
<accession>A0ABU7BH32</accession>
<proteinExistence type="inferred from homology"/>
<feature type="domain" description="Glycosyltransferase family 18 catalytic" evidence="14">
    <location>
        <begin position="10"/>
        <end position="108"/>
    </location>
</feature>
<evidence type="ECO:0000313" key="15">
    <source>
        <dbReference type="EMBL" id="MED6249604.1"/>
    </source>
</evidence>
<sequence length="123" mass="13630">MLTWASNASSFPSWPPLTALRLLTSLKGQSCIEACQSEGLICEPALYRFINIKEAFSALDLQCEGVESEMNHLLPAFSAEHAECSLQHDPLLFSCAGSSPKYQRLCPCRDYRKGQVALCRDCL</sequence>
<evidence type="ECO:0000256" key="2">
    <source>
        <dbReference type="ARBA" id="ARBA00004922"/>
    </source>
</evidence>
<organism evidence="15 16">
    <name type="scientific">Ataeniobius toweri</name>
    <dbReference type="NCBI Taxonomy" id="208326"/>
    <lineage>
        <taxon>Eukaryota</taxon>
        <taxon>Metazoa</taxon>
        <taxon>Chordata</taxon>
        <taxon>Craniata</taxon>
        <taxon>Vertebrata</taxon>
        <taxon>Euteleostomi</taxon>
        <taxon>Actinopterygii</taxon>
        <taxon>Neopterygii</taxon>
        <taxon>Teleostei</taxon>
        <taxon>Neoteleostei</taxon>
        <taxon>Acanthomorphata</taxon>
        <taxon>Ovalentaria</taxon>
        <taxon>Atherinomorphae</taxon>
        <taxon>Cyprinodontiformes</taxon>
        <taxon>Goodeidae</taxon>
        <taxon>Ataeniobius</taxon>
    </lineage>
</organism>
<dbReference type="Proteomes" id="UP001345963">
    <property type="component" value="Unassembled WGS sequence"/>
</dbReference>
<evidence type="ECO:0000256" key="6">
    <source>
        <dbReference type="ARBA" id="ARBA00022679"/>
    </source>
</evidence>
<keyword evidence="11" id="KW-0472">Membrane</keyword>
<dbReference type="PANTHER" id="PTHR15075:SF6">
    <property type="entry name" value="ALPHA-1,6-MANNOSYLGLYCOPROTEIN 6-BETA-N-ACETYLGLUCOSAMINYLTRANSFERASE B"/>
    <property type="match status" value="1"/>
</dbReference>
<comment type="subcellular location">
    <subcellularLocation>
        <location evidence="1">Golgi apparatus membrane</location>
        <topology evidence="1">Single-pass type II membrane protein</topology>
    </subcellularLocation>
</comment>
<evidence type="ECO:0000256" key="9">
    <source>
        <dbReference type="ARBA" id="ARBA00022989"/>
    </source>
</evidence>
<dbReference type="PANTHER" id="PTHR15075">
    <property type="entry name" value="ALPHA-MANNOSIDE BETA-1,6-N-ACETYLGLUCOSAMINYLTRANSFERASE"/>
    <property type="match status" value="1"/>
</dbReference>
<keyword evidence="12" id="KW-0325">Glycoprotein</keyword>
<evidence type="ECO:0000259" key="14">
    <source>
        <dbReference type="Pfam" id="PF15024"/>
    </source>
</evidence>
<evidence type="ECO:0000256" key="8">
    <source>
        <dbReference type="ARBA" id="ARBA00022968"/>
    </source>
</evidence>
<evidence type="ECO:0000256" key="12">
    <source>
        <dbReference type="ARBA" id="ARBA00023180"/>
    </source>
</evidence>